<feature type="compositionally biased region" description="Pro residues" evidence="10">
    <location>
        <begin position="247"/>
        <end position="259"/>
    </location>
</feature>
<keyword evidence="5 9" id="KW-0067">ATP-binding</keyword>
<dbReference type="PROSITE" id="PS00109">
    <property type="entry name" value="PROTEIN_KINASE_TYR"/>
    <property type="match status" value="1"/>
</dbReference>
<dbReference type="InterPro" id="IPR001245">
    <property type="entry name" value="Ser-Thr/Tyr_kinase_cat_dom"/>
</dbReference>
<dbReference type="Pfam" id="PF07714">
    <property type="entry name" value="PK_Tyr_Ser-Thr"/>
    <property type="match status" value="1"/>
</dbReference>
<dbReference type="GO" id="GO:0005524">
    <property type="term" value="F:ATP binding"/>
    <property type="evidence" value="ECO:0007669"/>
    <property type="project" value="UniProtKB-UniRule"/>
</dbReference>
<accession>A0A7I8W6M6</accession>
<dbReference type="PANTHER" id="PTHR24418">
    <property type="entry name" value="TYROSINE-PROTEIN KINASE"/>
    <property type="match status" value="1"/>
</dbReference>
<evidence type="ECO:0000313" key="13">
    <source>
        <dbReference type="EMBL" id="CAD5124202.1"/>
    </source>
</evidence>
<dbReference type="PRINTS" id="PR00109">
    <property type="entry name" value="TYRKINASE"/>
</dbReference>
<evidence type="ECO:0000256" key="3">
    <source>
        <dbReference type="ARBA" id="ARBA00022741"/>
    </source>
</evidence>
<dbReference type="InterPro" id="IPR000719">
    <property type="entry name" value="Prot_kinase_dom"/>
</dbReference>
<protein>
    <recommendedName>
        <fullName evidence="1">non-specific protein-tyrosine kinase</fullName>
        <ecNumber evidence="1">2.7.10.2</ecNumber>
    </recommendedName>
</protein>
<feature type="domain" description="Protein kinase" evidence="12">
    <location>
        <begin position="531"/>
        <end position="794"/>
    </location>
</feature>
<sequence>MEDNSPATVERQVLKRCRLQIIKNVDSQSLLSCLPNGISGWKIEGISNEDSVAAFLDRLELSENYIVHSVFEEIRAKFPELKMVIDDSRKKIEHHSNIRIESKASRLPGDAIRNVLYSQDEIKHEYVQCYSIPKNLNHHWSVSERSLLTDEESDDNENDLEVVVLQRDLVFKKVLISEIDDDTAKPRNESIPVHVVSKVEEVNIKPNSPPPLLTEAILPPTDNDDGLSSLHTTQSSSNDSYPKSHKLPPPPIPPKPTNLPPIKVNTKSEDGLCPQVPSSSSPNLPKETSESKESGLEETNLDLVLPLESRSQSDSQVFNQTVDLVSSSDEGDESYAQIGDSTVYIPPIDYKHSEVELEEKFYLKRNEFVLAETEFANQKTKTRLAYDKLGWAYYIPDIYLKKQGDPTKADWFYPIPLSAKHATVLLRSEPIDGIFLVYEVPKRRSSAHLYNLSIGMSSKQAYHYHIIKNGLHNDVMIEGHYRSFMDVNELIEFFSLDKDGLVCRLRRSLKCARNREEILEKWKIDRRVLSIQFSKFVGKGAFGTVYEGLYKGIPVAVKVVDRHEDHPADIDDVMEEAKVMMPIKFEHIVRLVGISYVPNSTFYLVCEYLKHGNLRDCLKKEKLFPPDDMDSKIDVIMQIMAACMYLEQQRYILHRDLAARNFFVSDKKTVKLGDFGRARYVKDDHYQAAKNESIPIKWSAPEVLRHSVYSSKSDVWSAGVCMWEVLSGEYPFGQLTVEESILAICQKEVKLSRPVCCSADLFAIIESCWHQDPADRPSFQRLYNRVKRKSSMYYGTIRRVSTYISEKGSDQRLDYGQNTNFFASSSSDISQISNLHTQPSSGVRKSLRKISKFVANKKKTKSKSAINLSMDNGKSTV</sequence>
<evidence type="ECO:0000259" key="11">
    <source>
        <dbReference type="PROSITE" id="PS50001"/>
    </source>
</evidence>
<evidence type="ECO:0000256" key="5">
    <source>
        <dbReference type="ARBA" id="ARBA00022840"/>
    </source>
</evidence>
<proteinExistence type="predicted"/>
<comment type="catalytic activity">
    <reaction evidence="7">
        <text>L-tyrosyl-[protein] + ATP = O-phospho-L-tyrosyl-[protein] + ADP + H(+)</text>
        <dbReference type="Rhea" id="RHEA:10596"/>
        <dbReference type="Rhea" id="RHEA-COMP:10136"/>
        <dbReference type="Rhea" id="RHEA-COMP:20101"/>
        <dbReference type="ChEBI" id="CHEBI:15378"/>
        <dbReference type="ChEBI" id="CHEBI:30616"/>
        <dbReference type="ChEBI" id="CHEBI:46858"/>
        <dbReference type="ChEBI" id="CHEBI:61978"/>
        <dbReference type="ChEBI" id="CHEBI:456216"/>
        <dbReference type="EC" id="2.7.10.2"/>
    </reaction>
</comment>
<evidence type="ECO:0000256" key="9">
    <source>
        <dbReference type="PROSITE-ProRule" id="PRU10141"/>
    </source>
</evidence>
<name>A0A7I8W6M6_9ANNE</name>
<keyword evidence="3 9" id="KW-0547">Nucleotide-binding</keyword>
<evidence type="ECO:0000256" key="6">
    <source>
        <dbReference type="ARBA" id="ARBA00023137"/>
    </source>
</evidence>
<dbReference type="CDD" id="cd00192">
    <property type="entry name" value="PTKc"/>
    <property type="match status" value="1"/>
</dbReference>
<dbReference type="PROSITE" id="PS50011">
    <property type="entry name" value="PROTEIN_KINASE_DOM"/>
    <property type="match status" value="1"/>
</dbReference>
<evidence type="ECO:0000256" key="4">
    <source>
        <dbReference type="ARBA" id="ARBA00022777"/>
    </source>
</evidence>
<dbReference type="PROSITE" id="PS50001">
    <property type="entry name" value="SH2"/>
    <property type="match status" value="1"/>
</dbReference>
<dbReference type="InterPro" id="IPR008266">
    <property type="entry name" value="Tyr_kinase_AS"/>
</dbReference>
<keyword evidence="8" id="KW-0727">SH2 domain</keyword>
<dbReference type="Gene3D" id="3.30.505.10">
    <property type="entry name" value="SH2 domain"/>
    <property type="match status" value="1"/>
</dbReference>
<dbReference type="OrthoDB" id="4062651at2759"/>
<keyword evidence="2" id="KW-0808">Transferase</keyword>
<keyword evidence="6" id="KW-0829">Tyrosine-protein kinase</keyword>
<comment type="caution">
    <text evidence="13">The sequence shown here is derived from an EMBL/GenBank/DDBJ whole genome shotgun (WGS) entry which is preliminary data.</text>
</comment>
<dbReference type="InterPro" id="IPR011009">
    <property type="entry name" value="Kinase-like_dom_sf"/>
</dbReference>
<evidence type="ECO:0000256" key="7">
    <source>
        <dbReference type="ARBA" id="ARBA00051245"/>
    </source>
</evidence>
<feature type="domain" description="SH2" evidence="11">
    <location>
        <begin position="411"/>
        <end position="509"/>
    </location>
</feature>
<evidence type="ECO:0000256" key="2">
    <source>
        <dbReference type="ARBA" id="ARBA00022679"/>
    </source>
</evidence>
<feature type="compositionally biased region" description="Polar residues" evidence="10">
    <location>
        <begin position="229"/>
        <end position="241"/>
    </location>
</feature>
<feature type="region of interest" description="Disordered" evidence="10">
    <location>
        <begin position="202"/>
        <end position="298"/>
    </location>
</feature>
<dbReference type="InterPro" id="IPR000980">
    <property type="entry name" value="SH2"/>
</dbReference>
<reference evidence="13 14" key="1">
    <citation type="submission" date="2020-08" db="EMBL/GenBank/DDBJ databases">
        <authorList>
            <person name="Hejnol A."/>
        </authorList>
    </citation>
    <scope>NUCLEOTIDE SEQUENCE [LARGE SCALE GENOMIC DNA]</scope>
</reference>
<gene>
    <name evidence="13" type="ORF">DGYR_LOCUS11778</name>
</gene>
<feature type="binding site" evidence="9">
    <location>
        <position position="558"/>
    </location>
    <ligand>
        <name>ATP</name>
        <dbReference type="ChEBI" id="CHEBI:30616"/>
    </ligand>
</feature>
<dbReference type="SUPFAM" id="SSF56112">
    <property type="entry name" value="Protein kinase-like (PK-like)"/>
    <property type="match status" value="1"/>
</dbReference>
<dbReference type="Proteomes" id="UP000549394">
    <property type="component" value="Unassembled WGS sequence"/>
</dbReference>
<dbReference type="InterPro" id="IPR020635">
    <property type="entry name" value="Tyr_kinase_cat_dom"/>
</dbReference>
<dbReference type="Gene3D" id="1.10.510.10">
    <property type="entry name" value="Transferase(Phosphotransferase) domain 1"/>
    <property type="match status" value="1"/>
</dbReference>
<evidence type="ECO:0000313" key="14">
    <source>
        <dbReference type="Proteomes" id="UP000549394"/>
    </source>
</evidence>
<dbReference type="InterPro" id="IPR050198">
    <property type="entry name" value="Non-receptor_tyrosine_kinases"/>
</dbReference>
<evidence type="ECO:0000256" key="1">
    <source>
        <dbReference type="ARBA" id="ARBA00011903"/>
    </source>
</evidence>
<evidence type="ECO:0000259" key="12">
    <source>
        <dbReference type="PROSITE" id="PS50011"/>
    </source>
</evidence>
<dbReference type="SUPFAM" id="SSF55550">
    <property type="entry name" value="SH2 domain"/>
    <property type="match status" value="1"/>
</dbReference>
<dbReference type="GO" id="GO:0004715">
    <property type="term" value="F:non-membrane spanning protein tyrosine kinase activity"/>
    <property type="evidence" value="ECO:0007669"/>
    <property type="project" value="UniProtKB-EC"/>
</dbReference>
<dbReference type="InterPro" id="IPR017441">
    <property type="entry name" value="Protein_kinase_ATP_BS"/>
</dbReference>
<dbReference type="PROSITE" id="PS00107">
    <property type="entry name" value="PROTEIN_KINASE_ATP"/>
    <property type="match status" value="1"/>
</dbReference>
<dbReference type="EC" id="2.7.10.2" evidence="1"/>
<dbReference type="SMART" id="SM00219">
    <property type="entry name" value="TyrKc"/>
    <property type="match status" value="1"/>
</dbReference>
<keyword evidence="14" id="KW-1185">Reference proteome</keyword>
<dbReference type="InterPro" id="IPR036860">
    <property type="entry name" value="SH2_dom_sf"/>
</dbReference>
<dbReference type="AlphaFoldDB" id="A0A7I8W6M6"/>
<organism evidence="13 14">
    <name type="scientific">Dimorphilus gyrociliatus</name>
    <dbReference type="NCBI Taxonomy" id="2664684"/>
    <lineage>
        <taxon>Eukaryota</taxon>
        <taxon>Metazoa</taxon>
        <taxon>Spiralia</taxon>
        <taxon>Lophotrochozoa</taxon>
        <taxon>Annelida</taxon>
        <taxon>Polychaeta</taxon>
        <taxon>Polychaeta incertae sedis</taxon>
        <taxon>Dinophilidae</taxon>
        <taxon>Dimorphilus</taxon>
    </lineage>
</organism>
<evidence type="ECO:0000256" key="8">
    <source>
        <dbReference type="PROSITE-ProRule" id="PRU00191"/>
    </source>
</evidence>
<evidence type="ECO:0000256" key="10">
    <source>
        <dbReference type="SAM" id="MobiDB-lite"/>
    </source>
</evidence>
<keyword evidence="4" id="KW-0418">Kinase</keyword>
<dbReference type="EMBL" id="CAJFCJ010000020">
    <property type="protein sequence ID" value="CAD5124202.1"/>
    <property type="molecule type" value="Genomic_DNA"/>
</dbReference>